<organism evidence="6 7">
    <name type="scientific">Promicromonospora soli</name>
    <dbReference type="NCBI Taxonomy" id="2035533"/>
    <lineage>
        <taxon>Bacteria</taxon>
        <taxon>Bacillati</taxon>
        <taxon>Actinomycetota</taxon>
        <taxon>Actinomycetes</taxon>
        <taxon>Micrococcales</taxon>
        <taxon>Promicromonosporaceae</taxon>
        <taxon>Promicromonospora</taxon>
    </lineage>
</organism>
<evidence type="ECO:0000313" key="6">
    <source>
        <dbReference type="EMBL" id="GHH67718.1"/>
    </source>
</evidence>
<evidence type="ECO:0000256" key="3">
    <source>
        <dbReference type="ARBA" id="ARBA00023125"/>
    </source>
</evidence>
<dbReference type="Proteomes" id="UP000627369">
    <property type="component" value="Unassembled WGS sequence"/>
</dbReference>
<dbReference type="GO" id="GO:0032993">
    <property type="term" value="C:protein-DNA complex"/>
    <property type="evidence" value="ECO:0007669"/>
    <property type="project" value="TreeGrafter"/>
</dbReference>
<dbReference type="CDD" id="cd05466">
    <property type="entry name" value="PBP2_LTTR_substrate"/>
    <property type="match status" value="1"/>
</dbReference>
<feature type="domain" description="HTH lysR-type" evidence="5">
    <location>
        <begin position="18"/>
        <end position="74"/>
    </location>
</feature>
<dbReference type="SUPFAM" id="SSF46785">
    <property type="entry name" value="Winged helix' DNA-binding domain"/>
    <property type="match status" value="1"/>
</dbReference>
<proteinExistence type="inferred from homology"/>
<dbReference type="GO" id="GO:0003677">
    <property type="term" value="F:DNA binding"/>
    <property type="evidence" value="ECO:0007669"/>
    <property type="project" value="UniProtKB-KW"/>
</dbReference>
<dbReference type="PRINTS" id="PR00039">
    <property type="entry name" value="HTHLYSR"/>
</dbReference>
<keyword evidence="3" id="KW-0238">DNA-binding</keyword>
<comment type="similarity">
    <text evidence="1">Belongs to the LysR transcriptional regulatory family.</text>
</comment>
<protein>
    <recommendedName>
        <fullName evidence="5">HTH lysR-type domain-containing protein</fullName>
    </recommendedName>
</protein>
<dbReference type="GO" id="GO:0003700">
    <property type="term" value="F:DNA-binding transcription factor activity"/>
    <property type="evidence" value="ECO:0007669"/>
    <property type="project" value="InterPro"/>
</dbReference>
<comment type="caution">
    <text evidence="6">The sequence shown here is derived from an EMBL/GenBank/DDBJ whole genome shotgun (WGS) entry which is preliminary data.</text>
</comment>
<dbReference type="SUPFAM" id="SSF53850">
    <property type="entry name" value="Periplasmic binding protein-like II"/>
    <property type="match status" value="1"/>
</dbReference>
<accession>A0A919FKE4</accession>
<dbReference type="InterPro" id="IPR000847">
    <property type="entry name" value="LysR_HTH_N"/>
</dbReference>
<dbReference type="InterPro" id="IPR005119">
    <property type="entry name" value="LysR_subst-bd"/>
</dbReference>
<dbReference type="Gene3D" id="3.40.190.10">
    <property type="entry name" value="Periplasmic binding protein-like II"/>
    <property type="match status" value="2"/>
</dbReference>
<keyword evidence="2" id="KW-0805">Transcription regulation</keyword>
<evidence type="ECO:0000313" key="7">
    <source>
        <dbReference type="Proteomes" id="UP000627369"/>
    </source>
</evidence>
<keyword evidence="4" id="KW-0804">Transcription</keyword>
<dbReference type="AlphaFoldDB" id="A0A919FKE4"/>
<evidence type="ECO:0000259" key="5">
    <source>
        <dbReference type="PROSITE" id="PS50931"/>
    </source>
</evidence>
<dbReference type="PANTHER" id="PTHR30346">
    <property type="entry name" value="TRANSCRIPTIONAL DUAL REGULATOR HCAR-RELATED"/>
    <property type="match status" value="1"/>
</dbReference>
<dbReference type="Pfam" id="PF03466">
    <property type="entry name" value="LysR_substrate"/>
    <property type="match status" value="1"/>
</dbReference>
<evidence type="ECO:0000256" key="1">
    <source>
        <dbReference type="ARBA" id="ARBA00009437"/>
    </source>
</evidence>
<name>A0A919FKE4_9MICO</name>
<dbReference type="Pfam" id="PF00126">
    <property type="entry name" value="HTH_1"/>
    <property type="match status" value="1"/>
</dbReference>
<dbReference type="PANTHER" id="PTHR30346:SF29">
    <property type="entry name" value="LYSR SUBSTRATE-BINDING"/>
    <property type="match status" value="1"/>
</dbReference>
<dbReference type="EMBL" id="BNAS01000001">
    <property type="protein sequence ID" value="GHH67718.1"/>
    <property type="molecule type" value="Genomic_DNA"/>
</dbReference>
<dbReference type="InterPro" id="IPR036390">
    <property type="entry name" value="WH_DNA-bd_sf"/>
</dbReference>
<reference evidence="6" key="1">
    <citation type="journal article" date="2014" name="Int. J. Syst. Evol. Microbiol.">
        <title>Complete genome sequence of Corynebacterium casei LMG S-19264T (=DSM 44701T), isolated from a smear-ripened cheese.</title>
        <authorList>
            <consortium name="US DOE Joint Genome Institute (JGI-PGF)"/>
            <person name="Walter F."/>
            <person name="Albersmeier A."/>
            <person name="Kalinowski J."/>
            <person name="Ruckert C."/>
        </authorList>
    </citation>
    <scope>NUCLEOTIDE SEQUENCE</scope>
    <source>
        <strain evidence="6">CGMCC 4.7398</strain>
    </source>
</reference>
<evidence type="ECO:0000256" key="2">
    <source>
        <dbReference type="ARBA" id="ARBA00023015"/>
    </source>
</evidence>
<sequence length="302" mass="30582">MIGIAYTQGPRREILAPVDTRALLSLATVAETGSFSRAASALGFTQSAVSQHVAGLERTAGTPLLTRRPTVAPTPAGREFLRHARQILAHEQAARAAVARVTGRDEDTPVSMAVTPGTEHLVPVAGLLAAVVVDDAAGAAAALSSGRADVAVVDGIAAPGDPLPGSGPDLVVRVVTEAPIGVLLPASHPLAGRDAIDLTTLTDARWLDTTGTSCSTSDLASAARLRLRRGTTYTGTSTDAVTSLVRAGHGLHAAPATGYAPPAGLAIVPLRAPRLVHRTEVRVHAPARAAVLALADAVGAAS</sequence>
<dbReference type="PROSITE" id="PS50931">
    <property type="entry name" value="HTH_LYSR"/>
    <property type="match status" value="1"/>
</dbReference>
<dbReference type="Gene3D" id="1.10.10.10">
    <property type="entry name" value="Winged helix-like DNA-binding domain superfamily/Winged helix DNA-binding domain"/>
    <property type="match status" value="1"/>
</dbReference>
<dbReference type="InterPro" id="IPR036388">
    <property type="entry name" value="WH-like_DNA-bd_sf"/>
</dbReference>
<evidence type="ECO:0000256" key="4">
    <source>
        <dbReference type="ARBA" id="ARBA00023163"/>
    </source>
</evidence>
<reference evidence="6" key="2">
    <citation type="submission" date="2020-09" db="EMBL/GenBank/DDBJ databases">
        <authorList>
            <person name="Sun Q."/>
            <person name="Zhou Y."/>
        </authorList>
    </citation>
    <scope>NUCLEOTIDE SEQUENCE</scope>
    <source>
        <strain evidence="6">CGMCC 4.7398</strain>
    </source>
</reference>
<gene>
    <name evidence="6" type="ORF">GCM10017772_09900</name>
</gene>
<keyword evidence="7" id="KW-1185">Reference proteome</keyword>